<comment type="caution">
    <text evidence="6">The sequence shown here is derived from an EMBL/GenBank/DDBJ whole genome shotgun (WGS) entry which is preliminary data.</text>
</comment>
<dbReference type="GO" id="GO:0006511">
    <property type="term" value="P:ubiquitin-dependent protein catabolic process"/>
    <property type="evidence" value="ECO:0007669"/>
    <property type="project" value="InterPro"/>
</dbReference>
<gene>
    <name evidence="6" type="ORF">HPB48_011102</name>
</gene>
<evidence type="ECO:0008006" key="8">
    <source>
        <dbReference type="Google" id="ProtNLM"/>
    </source>
</evidence>
<organism evidence="6 7">
    <name type="scientific">Haemaphysalis longicornis</name>
    <name type="common">Bush tick</name>
    <dbReference type="NCBI Taxonomy" id="44386"/>
    <lineage>
        <taxon>Eukaryota</taxon>
        <taxon>Metazoa</taxon>
        <taxon>Ecdysozoa</taxon>
        <taxon>Arthropoda</taxon>
        <taxon>Chelicerata</taxon>
        <taxon>Arachnida</taxon>
        <taxon>Acari</taxon>
        <taxon>Parasitiformes</taxon>
        <taxon>Ixodida</taxon>
        <taxon>Ixodoidea</taxon>
        <taxon>Ixodidae</taxon>
        <taxon>Haemaphysalinae</taxon>
        <taxon>Haemaphysalis</taxon>
    </lineage>
</organism>
<sequence length="161" mass="17847">MPYIKLQGSDGGVFNVDVNIAKTCATLKIMLEDLGTDEDDGEAVELPNVRSEILGKVIEWATHHKDDTPRPEDDDESPTQISAWDKQFLDVDKSTLFDLMLAANYLHLPSLLDAASKMVADMMKGKTVAEIRATFNIINDFPVHPAELAAKRRKIEDAFGC</sequence>
<proteinExistence type="inferred from homology"/>
<keyword evidence="2 3" id="KW-0833">Ubl conjugation pathway</keyword>
<dbReference type="Proteomes" id="UP000821853">
    <property type="component" value="Chromosome 4"/>
</dbReference>
<dbReference type="InterPro" id="IPR011333">
    <property type="entry name" value="SKP1/BTB/POZ_sf"/>
</dbReference>
<dbReference type="Gene3D" id="3.30.710.10">
    <property type="entry name" value="Potassium Channel Kv1.1, Chain A"/>
    <property type="match status" value="1"/>
</dbReference>
<dbReference type="InterPro" id="IPR001232">
    <property type="entry name" value="SKP1-like"/>
</dbReference>
<dbReference type="InterPro" id="IPR016897">
    <property type="entry name" value="SKP1"/>
</dbReference>
<evidence type="ECO:0000256" key="1">
    <source>
        <dbReference type="ARBA" id="ARBA00009993"/>
    </source>
</evidence>
<evidence type="ECO:0000313" key="7">
    <source>
        <dbReference type="Proteomes" id="UP000821853"/>
    </source>
</evidence>
<dbReference type="Pfam" id="PF01466">
    <property type="entry name" value="Skp1"/>
    <property type="match status" value="1"/>
</dbReference>
<comment type="pathway">
    <text evidence="3">Protein modification; protein ubiquitination.</text>
</comment>
<accession>A0A9J6G209</accession>
<dbReference type="AlphaFoldDB" id="A0A9J6G209"/>
<dbReference type="SMART" id="SM00512">
    <property type="entry name" value="Skp1"/>
    <property type="match status" value="1"/>
</dbReference>
<evidence type="ECO:0000259" key="5">
    <source>
        <dbReference type="Pfam" id="PF03931"/>
    </source>
</evidence>
<dbReference type="InterPro" id="IPR036296">
    <property type="entry name" value="SKP1-like_dim_sf"/>
</dbReference>
<evidence type="ECO:0000256" key="3">
    <source>
        <dbReference type="PIRNR" id="PIRNR028729"/>
    </source>
</evidence>
<dbReference type="EMBL" id="JABSTR010000006">
    <property type="protein sequence ID" value="KAH9372494.1"/>
    <property type="molecule type" value="Genomic_DNA"/>
</dbReference>
<comment type="similarity">
    <text evidence="1 3">Belongs to the SKP1 family.</text>
</comment>
<dbReference type="InterPro" id="IPR016073">
    <property type="entry name" value="Skp1_comp_POZ"/>
</dbReference>
<dbReference type="SUPFAM" id="SSF81382">
    <property type="entry name" value="Skp1 dimerisation domain-like"/>
    <property type="match status" value="1"/>
</dbReference>
<name>A0A9J6G209_HAELO</name>
<evidence type="ECO:0000259" key="4">
    <source>
        <dbReference type="Pfam" id="PF01466"/>
    </source>
</evidence>
<dbReference type="CDD" id="cd18322">
    <property type="entry name" value="BTB_POZ_SKP1"/>
    <property type="match status" value="1"/>
</dbReference>
<dbReference type="InterPro" id="IPR016072">
    <property type="entry name" value="Skp1_comp_dimer"/>
</dbReference>
<evidence type="ECO:0000256" key="2">
    <source>
        <dbReference type="ARBA" id="ARBA00022786"/>
    </source>
</evidence>
<feature type="domain" description="SKP1 component dimerisation" evidence="4">
    <location>
        <begin position="110"/>
        <end position="154"/>
    </location>
</feature>
<keyword evidence="7" id="KW-1185">Reference proteome</keyword>
<dbReference type="FunFam" id="3.30.710.10:FF:000026">
    <property type="entry name" value="E3 ubiquitin ligase complex SCF subunit"/>
    <property type="match status" value="1"/>
</dbReference>
<dbReference type="VEuPathDB" id="VectorBase:HLOH_060491"/>
<dbReference type="PIRSF" id="PIRSF028729">
    <property type="entry name" value="E3_ubiquit_lig_SCF_Skp"/>
    <property type="match status" value="1"/>
</dbReference>
<dbReference type="SUPFAM" id="SSF54695">
    <property type="entry name" value="POZ domain"/>
    <property type="match status" value="1"/>
</dbReference>
<feature type="domain" description="SKP1 component POZ" evidence="5">
    <location>
        <begin position="3"/>
        <end position="66"/>
    </location>
</feature>
<dbReference type="OrthoDB" id="2342932at2759"/>
<dbReference type="OMA" id="HHKDAPM"/>
<dbReference type="PANTHER" id="PTHR11165">
    <property type="entry name" value="SKP1"/>
    <property type="match status" value="1"/>
</dbReference>
<evidence type="ECO:0000313" key="6">
    <source>
        <dbReference type="EMBL" id="KAH9372494.1"/>
    </source>
</evidence>
<reference evidence="6 7" key="1">
    <citation type="journal article" date="2020" name="Cell">
        <title>Large-Scale Comparative Analyses of Tick Genomes Elucidate Their Genetic Diversity and Vector Capacities.</title>
        <authorList>
            <consortium name="Tick Genome and Microbiome Consortium (TIGMIC)"/>
            <person name="Jia N."/>
            <person name="Wang J."/>
            <person name="Shi W."/>
            <person name="Du L."/>
            <person name="Sun Y."/>
            <person name="Zhan W."/>
            <person name="Jiang J.F."/>
            <person name="Wang Q."/>
            <person name="Zhang B."/>
            <person name="Ji P."/>
            <person name="Bell-Sakyi L."/>
            <person name="Cui X.M."/>
            <person name="Yuan T.T."/>
            <person name="Jiang B.G."/>
            <person name="Yang W.F."/>
            <person name="Lam T.T."/>
            <person name="Chang Q.C."/>
            <person name="Ding S.J."/>
            <person name="Wang X.J."/>
            <person name="Zhu J.G."/>
            <person name="Ruan X.D."/>
            <person name="Zhao L."/>
            <person name="Wei J.T."/>
            <person name="Ye R.Z."/>
            <person name="Que T.C."/>
            <person name="Du C.H."/>
            <person name="Zhou Y.H."/>
            <person name="Cheng J.X."/>
            <person name="Dai P.F."/>
            <person name="Guo W.B."/>
            <person name="Han X.H."/>
            <person name="Huang E.J."/>
            <person name="Li L.F."/>
            <person name="Wei W."/>
            <person name="Gao Y.C."/>
            <person name="Liu J.Z."/>
            <person name="Shao H.Z."/>
            <person name="Wang X."/>
            <person name="Wang C.C."/>
            <person name="Yang T.C."/>
            <person name="Huo Q.B."/>
            <person name="Li W."/>
            <person name="Chen H.Y."/>
            <person name="Chen S.E."/>
            <person name="Zhou L.G."/>
            <person name="Ni X.B."/>
            <person name="Tian J.H."/>
            <person name="Sheng Y."/>
            <person name="Liu T."/>
            <person name="Pan Y.S."/>
            <person name="Xia L.Y."/>
            <person name="Li J."/>
            <person name="Zhao F."/>
            <person name="Cao W.C."/>
        </authorList>
    </citation>
    <scope>NUCLEOTIDE SEQUENCE [LARGE SCALE GENOMIC DNA]</scope>
    <source>
        <strain evidence="6">HaeL-2018</strain>
    </source>
</reference>
<protein>
    <recommendedName>
        <fullName evidence="8">S-phase kinase-associated protein 1</fullName>
    </recommendedName>
</protein>
<dbReference type="Pfam" id="PF03931">
    <property type="entry name" value="Skp1_POZ"/>
    <property type="match status" value="1"/>
</dbReference>